<evidence type="ECO:0000256" key="7">
    <source>
        <dbReference type="ARBA" id="ARBA00023014"/>
    </source>
</evidence>
<feature type="domain" description="Aldehyde ferredoxin oxidoreductase N-terminal" evidence="9">
    <location>
        <begin position="8"/>
        <end position="211"/>
    </location>
</feature>
<dbReference type="InterPro" id="IPR013983">
    <property type="entry name" value="Ald_Fedxn_OxRdtase_N"/>
</dbReference>
<dbReference type="InterPro" id="IPR036021">
    <property type="entry name" value="Tungsten_al_ferr_oxy-like_C"/>
</dbReference>
<evidence type="ECO:0000313" key="11">
    <source>
        <dbReference type="Proteomes" id="UP000001661"/>
    </source>
</evidence>
<organism evidence="10 11">
    <name type="scientific">Acetohalobium arabaticum (strain ATCC 49924 / DSM 5501 / Z-7288)</name>
    <dbReference type="NCBI Taxonomy" id="574087"/>
    <lineage>
        <taxon>Bacteria</taxon>
        <taxon>Bacillati</taxon>
        <taxon>Bacillota</taxon>
        <taxon>Clostridia</taxon>
        <taxon>Halanaerobiales</taxon>
        <taxon>Halobacteroidaceae</taxon>
        <taxon>Acetohalobium</taxon>
    </lineage>
</organism>
<dbReference type="InterPro" id="IPR013984">
    <property type="entry name" value="Ald_Fedxn_OxRdtase_dom2"/>
</dbReference>
<dbReference type="Gene3D" id="1.10.599.10">
    <property type="entry name" value="Aldehyde Ferredoxin Oxidoreductase Protein, subunit A, domain 3"/>
    <property type="match status" value="1"/>
</dbReference>
<evidence type="ECO:0000313" key="10">
    <source>
        <dbReference type="EMBL" id="ADL12997.1"/>
    </source>
</evidence>
<keyword evidence="5 10" id="KW-0560">Oxidoreductase</keyword>
<dbReference type="PANTHER" id="PTHR30038:SF0">
    <property type="entry name" value="TUNGSTEN-CONTAINING ALDEHYDE FERREDOXIN OXIDOREDUCTASE"/>
    <property type="match status" value="1"/>
</dbReference>
<keyword evidence="3" id="KW-0004">4Fe-4S</keyword>
<keyword evidence="7" id="KW-0411">Iron-sulfur</keyword>
<dbReference type="SUPFAM" id="SSF48310">
    <property type="entry name" value="Aldehyde ferredoxin oxidoreductase, C-terminal domains"/>
    <property type="match status" value="1"/>
</dbReference>
<dbReference type="HOGENOM" id="CLU_020364_1_0_9"/>
<dbReference type="SUPFAM" id="SSF56228">
    <property type="entry name" value="Aldehyde ferredoxin oxidoreductase, N-terminal domain"/>
    <property type="match status" value="1"/>
</dbReference>
<evidence type="ECO:0000256" key="5">
    <source>
        <dbReference type="ARBA" id="ARBA00023002"/>
    </source>
</evidence>
<evidence type="ECO:0000256" key="8">
    <source>
        <dbReference type="ARBA" id="ARBA00049934"/>
    </source>
</evidence>
<dbReference type="GO" id="GO:0009055">
    <property type="term" value="F:electron transfer activity"/>
    <property type="evidence" value="ECO:0007669"/>
    <property type="project" value="InterPro"/>
</dbReference>
<dbReference type="eggNOG" id="COG2414">
    <property type="taxonomic scope" value="Bacteria"/>
</dbReference>
<evidence type="ECO:0000256" key="4">
    <source>
        <dbReference type="ARBA" id="ARBA00022723"/>
    </source>
</evidence>
<dbReference type="InterPro" id="IPR001203">
    <property type="entry name" value="OxRdtase_Ald_Fedxn_C"/>
</dbReference>
<evidence type="ECO:0000256" key="3">
    <source>
        <dbReference type="ARBA" id="ARBA00022485"/>
    </source>
</evidence>
<dbReference type="AlphaFoldDB" id="D9QR56"/>
<dbReference type="GO" id="GO:0051539">
    <property type="term" value="F:4 iron, 4 sulfur cluster binding"/>
    <property type="evidence" value="ECO:0007669"/>
    <property type="project" value="UniProtKB-KW"/>
</dbReference>
<comment type="cofactor">
    <cofactor evidence="1">
        <name>[4Fe-4S] cluster</name>
        <dbReference type="ChEBI" id="CHEBI:49883"/>
    </cofactor>
</comment>
<name>D9QR56_ACEAZ</name>
<comment type="similarity">
    <text evidence="2">Belongs to the AOR/FOR family.</text>
</comment>
<dbReference type="InterPro" id="IPR036503">
    <property type="entry name" value="Ald_Fedxn_OxRdtase_N_sf"/>
</dbReference>
<keyword evidence="6" id="KW-0408">Iron</keyword>
<dbReference type="InterPro" id="IPR051919">
    <property type="entry name" value="W-dependent_AOR"/>
</dbReference>
<dbReference type="KEGG" id="aar:Acear_1487"/>
<dbReference type="Pfam" id="PF01314">
    <property type="entry name" value="AFOR_C"/>
    <property type="match status" value="1"/>
</dbReference>
<sequence length="637" mass="70443">MNNQLDGWQGRVLWVDLTEKEVYKEELSEDLCRKYLGQSGINAKILYDNVGPEVDPLDPENYLIFGVGPLGGTLAPCSGRFTVTSKAPLTGLFGDSNCGGHWGPELKYAGYDHIVITGKADQPVYLWINDEQVELRDASKVWGKTTWATEEYLQEKLGNNTIQVASIGPAGENLVNYAAIICNHNRAAGRTGMGAVMGSKNLKAIAVYGSKEIKVAEPKEFLDIAVESQEDIMDDPLYEVANTFGTTAITRLAQELGFLPTKNFQESTFSGADKLSGEKILEKYATKHKGCFNCPVSCSRYYKVDEGEYEGTVGEGPEYETISAMGTKCGNENLPSVLKANTLANQLGLDTISTGSVISWAMELYQRDIITSEDTGGLELEWGNHQELIELVKMIAHRKGFGDLLAKGAFKAAQEIGNSAEEYVVHSKGMEYPAVDVRGTKGMALGFAVASRGGDHLKSLPLYEIAHDVYKEAIQEELGIEVEDEYWTQYETKPRLIAWHEEWHCVVDSLGLCKLEGIALKPLRPKHFAQLVSAATGVEFDEDRLQKIGERIWNLERLFNIREGLSREDDMPPKRMLEETIATGPSAGEGLSSAKFNSMLDEYYSLRGWDLANGIPKKQKLEELNLNWEVKKSASTG</sequence>
<dbReference type="SMART" id="SM00790">
    <property type="entry name" value="AFOR_N"/>
    <property type="match status" value="1"/>
</dbReference>
<dbReference type="InterPro" id="IPR013985">
    <property type="entry name" value="Ald_Fedxn_OxRdtase_dom3"/>
</dbReference>
<accession>D9QR56</accession>
<protein>
    <submittedName>
        <fullName evidence="10">Aldehyde ferredoxin oxidoreductase</fullName>
        <ecNumber evidence="10">1.2.7.5</ecNumber>
    </submittedName>
</protein>
<dbReference type="Gene3D" id="3.60.9.10">
    <property type="entry name" value="Aldehyde ferredoxin oxidoreductase, N-terminal domain"/>
    <property type="match status" value="1"/>
</dbReference>
<dbReference type="RefSeq" id="WP_013278442.1">
    <property type="nucleotide sequence ID" value="NC_014378.1"/>
</dbReference>
<dbReference type="STRING" id="574087.Acear_1487"/>
<dbReference type="PANTHER" id="PTHR30038">
    <property type="entry name" value="ALDEHYDE FERREDOXIN OXIDOREDUCTASE"/>
    <property type="match status" value="1"/>
</dbReference>
<comment type="cofactor">
    <cofactor evidence="8">
        <name>tungstopterin</name>
        <dbReference type="ChEBI" id="CHEBI:30402"/>
    </cofactor>
</comment>
<reference evidence="10 11" key="1">
    <citation type="journal article" date="2010" name="Stand. Genomic Sci.">
        <title>Complete genome sequence of Acetohalobium arabaticum type strain (Z-7288).</title>
        <authorList>
            <person name="Sikorski J."/>
            <person name="Lapidus A."/>
            <person name="Chertkov O."/>
            <person name="Lucas S."/>
            <person name="Copeland A."/>
            <person name="Glavina Del Rio T."/>
            <person name="Nolan M."/>
            <person name="Tice H."/>
            <person name="Cheng J.F."/>
            <person name="Han C."/>
            <person name="Brambilla E."/>
            <person name="Pitluck S."/>
            <person name="Liolios K."/>
            <person name="Ivanova N."/>
            <person name="Mavromatis K."/>
            <person name="Mikhailova N."/>
            <person name="Pati A."/>
            <person name="Bruce D."/>
            <person name="Detter C."/>
            <person name="Tapia R."/>
            <person name="Goodwin L."/>
            <person name="Chen A."/>
            <person name="Palaniappan K."/>
            <person name="Land M."/>
            <person name="Hauser L."/>
            <person name="Chang Y.J."/>
            <person name="Jeffries C.D."/>
            <person name="Rohde M."/>
            <person name="Goker M."/>
            <person name="Spring S."/>
            <person name="Woyke T."/>
            <person name="Bristow J."/>
            <person name="Eisen J.A."/>
            <person name="Markowitz V."/>
            <person name="Hugenholtz P."/>
            <person name="Kyrpides N.C."/>
            <person name="Klenk H.P."/>
        </authorList>
    </citation>
    <scope>NUCLEOTIDE SEQUENCE [LARGE SCALE GENOMIC DNA]</scope>
    <source>
        <strain evidence="11">ATCC 49924 / DSM 5501 / Z-7288</strain>
    </source>
</reference>
<dbReference type="Pfam" id="PF02730">
    <property type="entry name" value="AFOR_N"/>
    <property type="match status" value="1"/>
</dbReference>
<keyword evidence="4" id="KW-0479">Metal-binding</keyword>
<keyword evidence="11" id="KW-1185">Reference proteome</keyword>
<dbReference type="Proteomes" id="UP000001661">
    <property type="component" value="Chromosome"/>
</dbReference>
<dbReference type="GO" id="GO:0046872">
    <property type="term" value="F:metal ion binding"/>
    <property type="evidence" value="ECO:0007669"/>
    <property type="project" value="UniProtKB-KW"/>
</dbReference>
<proteinExistence type="inferred from homology"/>
<dbReference type="GO" id="GO:0033726">
    <property type="term" value="F:aldehyde ferredoxin oxidoreductase activity"/>
    <property type="evidence" value="ECO:0007669"/>
    <property type="project" value="UniProtKB-EC"/>
</dbReference>
<evidence type="ECO:0000256" key="2">
    <source>
        <dbReference type="ARBA" id="ARBA00011032"/>
    </source>
</evidence>
<dbReference type="EC" id="1.2.7.5" evidence="10"/>
<evidence type="ECO:0000256" key="6">
    <source>
        <dbReference type="ARBA" id="ARBA00023004"/>
    </source>
</evidence>
<gene>
    <name evidence="10" type="ordered locus">Acear_1487</name>
</gene>
<dbReference type="OrthoDB" id="9763894at2"/>
<evidence type="ECO:0000259" key="9">
    <source>
        <dbReference type="SMART" id="SM00790"/>
    </source>
</evidence>
<dbReference type="EMBL" id="CP002105">
    <property type="protein sequence ID" value="ADL12997.1"/>
    <property type="molecule type" value="Genomic_DNA"/>
</dbReference>
<dbReference type="Gene3D" id="1.10.569.10">
    <property type="entry name" value="Aldehyde Ferredoxin Oxidoreductase Protein, subunit A, domain 2"/>
    <property type="match status" value="1"/>
</dbReference>
<evidence type="ECO:0000256" key="1">
    <source>
        <dbReference type="ARBA" id="ARBA00001966"/>
    </source>
</evidence>